<dbReference type="OMA" id="ETHCHAA"/>
<keyword evidence="9" id="KW-1185">Reference proteome</keyword>
<feature type="disulfide bond" evidence="2">
    <location>
        <begin position="36"/>
        <end position="63"/>
    </location>
</feature>
<dbReference type="Gene3D" id="2.60.120.290">
    <property type="entry name" value="Spermadhesin, CUB domain"/>
    <property type="match status" value="1"/>
</dbReference>
<evidence type="ECO:0000256" key="1">
    <source>
        <dbReference type="ARBA" id="ARBA00023157"/>
    </source>
</evidence>
<reference evidence="8" key="1">
    <citation type="submission" date="2022-11" db="UniProtKB">
        <authorList>
            <consortium name="EnsemblMetazoa"/>
        </authorList>
    </citation>
    <scope>IDENTIFICATION</scope>
</reference>
<dbReference type="Proteomes" id="UP000887568">
    <property type="component" value="Unplaced"/>
</dbReference>
<evidence type="ECO:0000256" key="6">
    <source>
        <dbReference type="SAM" id="SignalP"/>
    </source>
</evidence>
<dbReference type="PANTHER" id="PTHR24652:SF69">
    <property type="entry name" value="CUB DOMAIN-CONTAINING PROTEIN"/>
    <property type="match status" value="1"/>
</dbReference>
<dbReference type="AlphaFoldDB" id="A0A914AV91"/>
<keyword evidence="5" id="KW-0812">Transmembrane</keyword>
<feature type="disulfide bond" evidence="3">
    <location>
        <begin position="167"/>
        <end position="185"/>
    </location>
</feature>
<feature type="region of interest" description="Disordered" evidence="4">
    <location>
        <begin position="254"/>
        <end position="319"/>
    </location>
</feature>
<feature type="compositionally biased region" description="Gly residues" evidence="4">
    <location>
        <begin position="310"/>
        <end position="319"/>
    </location>
</feature>
<feature type="signal peptide" evidence="6">
    <location>
        <begin position="1"/>
        <end position="24"/>
    </location>
</feature>
<keyword evidence="1 3" id="KW-1015">Disulfide bond</keyword>
<sequence>MANLRRQRIIAVGFLMVFIGAANAAEIAKVFMDEKCGETIQAGRSGGQMDSQLSMYYANDFDCTVTITADIGRQILLTFDRVDIEGTPSGDSGCDGDYLEVYEGTSTILSPVQVICGMYASDIVSSLNSVTLRFKTDSSSIEEGFLLSYTSFKSPGLTSCDSDEFECDNDRCIDATLKNNFNDNCGDNSDEDPFGGLDDALNNAISLGIGIIVAIIIGCIVGVVLLCVCVGCICYHCCCKRSQPQQTSYQVVAQTPQQRQQPPMAMQPIGQPGQQAPYDQPGAYPPGQPAYPPGPPAYPAGQPVYPPGQPGGYPAGEKV</sequence>
<dbReference type="InterPro" id="IPR000859">
    <property type="entry name" value="CUB_dom"/>
</dbReference>
<evidence type="ECO:0000256" key="2">
    <source>
        <dbReference type="PROSITE-ProRule" id="PRU00059"/>
    </source>
</evidence>
<proteinExistence type="predicted"/>
<dbReference type="CDD" id="cd00041">
    <property type="entry name" value="CUB"/>
    <property type="match status" value="1"/>
</dbReference>
<accession>A0A914AV91</accession>
<feature type="disulfide bond" evidence="3">
    <location>
        <begin position="160"/>
        <end position="172"/>
    </location>
</feature>
<feature type="transmembrane region" description="Helical" evidence="5">
    <location>
        <begin position="207"/>
        <end position="235"/>
    </location>
</feature>
<dbReference type="GeneID" id="119737412"/>
<evidence type="ECO:0000259" key="7">
    <source>
        <dbReference type="PROSITE" id="PS01180"/>
    </source>
</evidence>
<dbReference type="InterPro" id="IPR002172">
    <property type="entry name" value="LDrepeatLR_classA_rpt"/>
</dbReference>
<feature type="chain" id="PRO_5037861319" description="CUB domain-containing protein" evidence="6">
    <location>
        <begin position="25"/>
        <end position="319"/>
    </location>
</feature>
<evidence type="ECO:0000313" key="8">
    <source>
        <dbReference type="EnsemblMetazoa" id="XP_038067677.1"/>
    </source>
</evidence>
<dbReference type="PANTHER" id="PTHR24652">
    <property type="entry name" value="LOW-DENSITY LIPOPROTEIN RECEPTOR CLASS A DOMAIN-CONTAINING PROTEIN 2"/>
    <property type="match status" value="1"/>
</dbReference>
<evidence type="ECO:0000256" key="4">
    <source>
        <dbReference type="SAM" id="MobiDB-lite"/>
    </source>
</evidence>
<dbReference type="OrthoDB" id="6514358at2759"/>
<dbReference type="SMART" id="SM00042">
    <property type="entry name" value="CUB"/>
    <property type="match status" value="1"/>
</dbReference>
<dbReference type="SUPFAM" id="SSF49854">
    <property type="entry name" value="Spermadhesin, CUB domain"/>
    <property type="match status" value="1"/>
</dbReference>
<feature type="compositionally biased region" description="Low complexity" evidence="4">
    <location>
        <begin position="254"/>
        <end position="282"/>
    </location>
</feature>
<dbReference type="RefSeq" id="XP_038067677.1">
    <property type="nucleotide sequence ID" value="XM_038211749.1"/>
</dbReference>
<dbReference type="PROSITE" id="PS01180">
    <property type="entry name" value="CUB"/>
    <property type="match status" value="1"/>
</dbReference>
<dbReference type="InterPro" id="IPR036055">
    <property type="entry name" value="LDL_receptor-like_sf"/>
</dbReference>
<dbReference type="SUPFAM" id="SSF57424">
    <property type="entry name" value="LDL receptor-like module"/>
    <property type="match status" value="1"/>
</dbReference>
<evidence type="ECO:0000256" key="3">
    <source>
        <dbReference type="PROSITE-ProRule" id="PRU00124"/>
    </source>
</evidence>
<evidence type="ECO:0000256" key="5">
    <source>
        <dbReference type="SAM" id="Phobius"/>
    </source>
</evidence>
<evidence type="ECO:0000313" key="9">
    <source>
        <dbReference type="Proteomes" id="UP000887568"/>
    </source>
</evidence>
<feature type="compositionally biased region" description="Pro residues" evidence="4">
    <location>
        <begin position="283"/>
        <end position="309"/>
    </location>
</feature>
<dbReference type="Gene3D" id="4.10.400.10">
    <property type="entry name" value="Low-density Lipoprotein Receptor"/>
    <property type="match status" value="1"/>
</dbReference>
<keyword evidence="5" id="KW-0472">Membrane</keyword>
<dbReference type="PROSITE" id="PS50068">
    <property type="entry name" value="LDLRA_2"/>
    <property type="match status" value="1"/>
</dbReference>
<name>A0A914AV91_PATMI</name>
<comment type="caution">
    <text evidence="3">Lacks conserved residue(s) required for the propagation of feature annotation.</text>
</comment>
<keyword evidence="6" id="KW-0732">Signal</keyword>
<dbReference type="InterPro" id="IPR035914">
    <property type="entry name" value="Sperma_CUB_dom_sf"/>
</dbReference>
<dbReference type="CDD" id="cd00112">
    <property type="entry name" value="LDLa"/>
    <property type="match status" value="1"/>
</dbReference>
<organism evidence="8 9">
    <name type="scientific">Patiria miniata</name>
    <name type="common">Bat star</name>
    <name type="synonym">Asterina miniata</name>
    <dbReference type="NCBI Taxonomy" id="46514"/>
    <lineage>
        <taxon>Eukaryota</taxon>
        <taxon>Metazoa</taxon>
        <taxon>Echinodermata</taxon>
        <taxon>Eleutherozoa</taxon>
        <taxon>Asterozoa</taxon>
        <taxon>Asteroidea</taxon>
        <taxon>Valvatacea</taxon>
        <taxon>Valvatida</taxon>
        <taxon>Asterinidae</taxon>
        <taxon>Patiria</taxon>
    </lineage>
</organism>
<keyword evidence="5" id="KW-1133">Transmembrane helix</keyword>
<dbReference type="InterPro" id="IPR042333">
    <property type="entry name" value="LRAD2/Mig-13-like"/>
</dbReference>
<protein>
    <recommendedName>
        <fullName evidence="7">CUB domain-containing protein</fullName>
    </recommendedName>
</protein>
<dbReference type="EnsemblMetazoa" id="XM_038211749.1">
    <property type="protein sequence ID" value="XP_038067677.1"/>
    <property type="gene ID" value="LOC119737412"/>
</dbReference>
<feature type="domain" description="CUB" evidence="7">
    <location>
        <begin position="36"/>
        <end position="152"/>
    </location>
</feature>
<dbReference type="Pfam" id="PF00431">
    <property type="entry name" value="CUB"/>
    <property type="match status" value="1"/>
</dbReference>